<name>A0A841FML8_9ACTN</name>
<dbReference type="PANTHER" id="PTHR43386">
    <property type="entry name" value="OLIGOPEPTIDE TRANSPORT SYSTEM PERMEASE PROTEIN APPC"/>
    <property type="match status" value="1"/>
</dbReference>
<comment type="subcellular location">
    <subcellularLocation>
        <location evidence="1 7">Cell membrane</location>
        <topology evidence="1 7">Multi-pass membrane protein</topology>
    </subcellularLocation>
</comment>
<feature type="transmembrane region" description="Helical" evidence="7">
    <location>
        <begin position="139"/>
        <end position="159"/>
    </location>
</feature>
<evidence type="ECO:0000256" key="7">
    <source>
        <dbReference type="RuleBase" id="RU363032"/>
    </source>
</evidence>
<feature type="transmembrane region" description="Helical" evidence="7">
    <location>
        <begin position="104"/>
        <end position="127"/>
    </location>
</feature>
<keyword evidence="5 7" id="KW-1133">Transmembrane helix</keyword>
<dbReference type="InterPro" id="IPR000515">
    <property type="entry name" value="MetI-like"/>
</dbReference>
<dbReference type="CDD" id="cd06261">
    <property type="entry name" value="TM_PBP2"/>
    <property type="match status" value="1"/>
</dbReference>
<dbReference type="InterPro" id="IPR050366">
    <property type="entry name" value="BP-dependent_transpt_permease"/>
</dbReference>
<dbReference type="InterPro" id="IPR035906">
    <property type="entry name" value="MetI-like_sf"/>
</dbReference>
<dbReference type="Gene3D" id="1.10.3720.10">
    <property type="entry name" value="MetI-like"/>
    <property type="match status" value="1"/>
</dbReference>
<dbReference type="GO" id="GO:0005886">
    <property type="term" value="C:plasma membrane"/>
    <property type="evidence" value="ECO:0007669"/>
    <property type="project" value="UniProtKB-SubCell"/>
</dbReference>
<proteinExistence type="inferred from homology"/>
<feature type="transmembrane region" description="Helical" evidence="7">
    <location>
        <begin position="216"/>
        <end position="236"/>
    </location>
</feature>
<dbReference type="EMBL" id="JACHGT010000005">
    <property type="protein sequence ID" value="MBB6034792.1"/>
    <property type="molecule type" value="Genomic_DNA"/>
</dbReference>
<dbReference type="InterPro" id="IPR025966">
    <property type="entry name" value="OppC_N"/>
</dbReference>
<evidence type="ECO:0000313" key="11">
    <source>
        <dbReference type="Proteomes" id="UP000548476"/>
    </source>
</evidence>
<feature type="domain" description="ABC transmembrane type-1" evidence="9">
    <location>
        <begin position="100"/>
        <end position="293"/>
    </location>
</feature>
<dbReference type="SUPFAM" id="SSF161098">
    <property type="entry name" value="MetI-like"/>
    <property type="match status" value="1"/>
</dbReference>
<accession>A0A841FML8</accession>
<keyword evidence="3" id="KW-1003">Cell membrane</keyword>
<evidence type="ECO:0000256" key="5">
    <source>
        <dbReference type="ARBA" id="ARBA00022989"/>
    </source>
</evidence>
<feature type="region of interest" description="Disordered" evidence="8">
    <location>
        <begin position="1"/>
        <end position="21"/>
    </location>
</feature>
<dbReference type="Proteomes" id="UP000548476">
    <property type="component" value="Unassembled WGS sequence"/>
</dbReference>
<evidence type="ECO:0000256" key="4">
    <source>
        <dbReference type="ARBA" id="ARBA00022692"/>
    </source>
</evidence>
<dbReference type="Pfam" id="PF12911">
    <property type="entry name" value="OppC_N"/>
    <property type="match status" value="1"/>
</dbReference>
<organism evidence="10 11">
    <name type="scientific">Phytomonospora endophytica</name>
    <dbReference type="NCBI Taxonomy" id="714109"/>
    <lineage>
        <taxon>Bacteria</taxon>
        <taxon>Bacillati</taxon>
        <taxon>Actinomycetota</taxon>
        <taxon>Actinomycetes</taxon>
        <taxon>Micromonosporales</taxon>
        <taxon>Micromonosporaceae</taxon>
        <taxon>Phytomonospora</taxon>
    </lineage>
</organism>
<evidence type="ECO:0000256" key="2">
    <source>
        <dbReference type="ARBA" id="ARBA00022448"/>
    </source>
</evidence>
<dbReference type="PROSITE" id="PS50928">
    <property type="entry name" value="ABC_TM1"/>
    <property type="match status" value="1"/>
</dbReference>
<feature type="transmembrane region" description="Helical" evidence="7">
    <location>
        <begin position="165"/>
        <end position="185"/>
    </location>
</feature>
<evidence type="ECO:0000259" key="9">
    <source>
        <dbReference type="PROSITE" id="PS50928"/>
    </source>
</evidence>
<dbReference type="RefSeq" id="WP_184787657.1">
    <property type="nucleotide sequence ID" value="NZ_BONT01000067.1"/>
</dbReference>
<dbReference type="PANTHER" id="PTHR43386:SF6">
    <property type="entry name" value="ABC TRANSPORTER PERMEASE PROTEIN"/>
    <property type="match status" value="1"/>
</dbReference>
<comment type="similarity">
    <text evidence="7">Belongs to the binding-protein-dependent transport system permease family.</text>
</comment>
<keyword evidence="11" id="KW-1185">Reference proteome</keyword>
<gene>
    <name evidence="10" type="ORF">HNR73_002646</name>
</gene>
<keyword evidence="2 7" id="KW-0813">Transport</keyword>
<evidence type="ECO:0000256" key="6">
    <source>
        <dbReference type="ARBA" id="ARBA00023136"/>
    </source>
</evidence>
<feature type="transmembrane region" description="Helical" evidence="7">
    <location>
        <begin position="273"/>
        <end position="296"/>
    </location>
</feature>
<dbReference type="GO" id="GO:0055085">
    <property type="term" value="P:transmembrane transport"/>
    <property type="evidence" value="ECO:0007669"/>
    <property type="project" value="InterPro"/>
</dbReference>
<dbReference type="Pfam" id="PF00528">
    <property type="entry name" value="BPD_transp_1"/>
    <property type="match status" value="1"/>
</dbReference>
<evidence type="ECO:0000256" key="3">
    <source>
        <dbReference type="ARBA" id="ARBA00022475"/>
    </source>
</evidence>
<comment type="caution">
    <text evidence="10">The sequence shown here is derived from an EMBL/GenBank/DDBJ whole genome shotgun (WGS) entry which is preliminary data.</text>
</comment>
<dbReference type="AlphaFoldDB" id="A0A841FML8"/>
<keyword evidence="4 7" id="KW-0812">Transmembrane</keyword>
<reference evidence="10 11" key="1">
    <citation type="submission" date="2020-08" db="EMBL/GenBank/DDBJ databases">
        <title>Genomic Encyclopedia of Type Strains, Phase IV (KMG-IV): sequencing the most valuable type-strain genomes for metagenomic binning, comparative biology and taxonomic classification.</title>
        <authorList>
            <person name="Goeker M."/>
        </authorList>
    </citation>
    <scope>NUCLEOTIDE SEQUENCE [LARGE SCALE GENOMIC DNA]</scope>
    <source>
        <strain evidence="10 11">YIM 65646</strain>
    </source>
</reference>
<feature type="transmembrane region" description="Helical" evidence="7">
    <location>
        <begin position="39"/>
        <end position="60"/>
    </location>
</feature>
<evidence type="ECO:0000256" key="1">
    <source>
        <dbReference type="ARBA" id="ARBA00004651"/>
    </source>
</evidence>
<keyword evidence="6 7" id="KW-0472">Membrane</keyword>
<protein>
    <submittedName>
        <fullName evidence="10">ABC-type dipeptide/oligopeptide/nickel transport system permease subunit</fullName>
    </submittedName>
</protein>
<evidence type="ECO:0000256" key="8">
    <source>
        <dbReference type="SAM" id="MobiDB-lite"/>
    </source>
</evidence>
<evidence type="ECO:0000313" key="10">
    <source>
        <dbReference type="EMBL" id="MBB6034792.1"/>
    </source>
</evidence>
<sequence>MSDTTELIRAATAPSSPPPPDKVRSLWSDAFHVLRKRPVVIASTVIIVAMIAIAAFPGLFTSEDPEDCRLERFFGSPSAGHWFGFDQFGCDYWSMTMYGARPSIVVGLVTTVLIVVVGGVLGAIAGYYGGIWDTLVSRVIDVFNAIPFVLGAILILAIWRSAGDTVWPTILALAVFGWPVTARMLRASFIEARGLDYVHAARSLGASDRRLMFRHIFPNAMAPMMSGVPLMIGGLIEAEATLSFLGLGLKPPAVTWGSMISNNVATLISGHPLLLIAPATFLLATTISFALLGDAIRDALDPKLR</sequence>